<dbReference type="EMBL" id="CP143423">
    <property type="protein sequence ID" value="WVX49199.1"/>
    <property type="molecule type" value="Genomic_DNA"/>
</dbReference>
<gene>
    <name evidence="1" type="ORF">ROLI_022870</name>
</gene>
<name>A0ABZ2BT42_9RHOB</name>
<reference evidence="2" key="2">
    <citation type="submission" date="2024-01" db="EMBL/GenBank/DDBJ databases">
        <title>Roseobacter fucihabitans sp. nov., isolated from the brown alga Fucus spiralis.</title>
        <authorList>
            <person name="Hahnke S."/>
            <person name="Berger M."/>
            <person name="Schlingloff A."/>
            <person name="Athale I."/>
            <person name="Neumann-Schaal M."/>
            <person name="Adenaya A."/>
            <person name="Poehlein A."/>
            <person name="Daniel R."/>
            <person name="Pertersen J."/>
            <person name="Brinkhoff T."/>
        </authorList>
    </citation>
    <scope>NUCLEOTIDE SEQUENCE [LARGE SCALE GENOMIC DNA]</scope>
    <source>
        <strain evidence="2">B14</strain>
    </source>
</reference>
<dbReference type="RefSeq" id="WP_187431614.1">
    <property type="nucleotide sequence ID" value="NZ_CP143423.1"/>
</dbReference>
<dbReference type="Proteomes" id="UP001318682">
    <property type="component" value="Chromosome"/>
</dbReference>
<proteinExistence type="predicted"/>
<keyword evidence="2" id="KW-1185">Reference proteome</keyword>
<sequence>MTVPAGDDLLTGVDLSSAFETLDALQSRARVKAAMQAAAKLLEYAAYEMALVQPAGDVSEFIHIAARLDLASRRMEPDRAQTKVSEDLQRT</sequence>
<reference evidence="1 2" key="1">
    <citation type="submission" date="2015-07" db="EMBL/GenBank/DDBJ databases">
        <authorList>
            <person name="Voget S."/>
            <person name="Dogs M."/>
            <person name="Brinkhoff T.H."/>
            <person name="Daniel R."/>
        </authorList>
    </citation>
    <scope>NUCLEOTIDE SEQUENCE [LARGE SCALE GENOMIC DNA]</scope>
    <source>
        <strain evidence="1 2">B14</strain>
    </source>
</reference>
<evidence type="ECO:0000313" key="1">
    <source>
        <dbReference type="EMBL" id="WVX49199.1"/>
    </source>
</evidence>
<accession>A0ABZ2BT42</accession>
<evidence type="ECO:0000313" key="2">
    <source>
        <dbReference type="Proteomes" id="UP001318682"/>
    </source>
</evidence>
<organism evidence="1 2">
    <name type="scientific">Roseobacter fucihabitans</name>
    <dbReference type="NCBI Taxonomy" id="1537242"/>
    <lineage>
        <taxon>Bacteria</taxon>
        <taxon>Pseudomonadati</taxon>
        <taxon>Pseudomonadota</taxon>
        <taxon>Alphaproteobacteria</taxon>
        <taxon>Rhodobacterales</taxon>
        <taxon>Roseobacteraceae</taxon>
        <taxon>Roseobacter</taxon>
    </lineage>
</organism>
<protein>
    <submittedName>
        <fullName evidence="1">Uncharacterized protein</fullName>
    </submittedName>
</protein>